<dbReference type="GO" id="GO:0045132">
    <property type="term" value="P:meiotic chromosome segregation"/>
    <property type="evidence" value="ECO:0007669"/>
    <property type="project" value="InterPro"/>
</dbReference>
<feature type="compositionally biased region" description="Basic residues" evidence="10">
    <location>
        <begin position="343"/>
        <end position="355"/>
    </location>
</feature>
<evidence type="ECO:0000256" key="2">
    <source>
        <dbReference type="ARBA" id="ARBA00010845"/>
    </source>
</evidence>
<feature type="region of interest" description="Disordered" evidence="10">
    <location>
        <begin position="321"/>
        <end position="364"/>
    </location>
</feature>
<dbReference type="Proteomes" id="UP001142489">
    <property type="component" value="Unassembled WGS sequence"/>
</dbReference>
<dbReference type="InterPro" id="IPR038889">
    <property type="entry name" value="Shugoshin1/2"/>
</dbReference>
<evidence type="ECO:0000313" key="13">
    <source>
        <dbReference type="Proteomes" id="UP001142489"/>
    </source>
</evidence>
<reference evidence="12" key="1">
    <citation type="journal article" date="2023" name="DNA Res.">
        <title>Chromosome-level genome assembly of Phrynocephalus forsythii using third-generation DNA sequencing and Hi-C analysis.</title>
        <authorList>
            <person name="Qi Y."/>
            <person name="Zhao W."/>
            <person name="Zhao Y."/>
            <person name="Niu C."/>
            <person name="Cao S."/>
            <person name="Zhang Y."/>
        </authorList>
    </citation>
    <scope>NUCLEOTIDE SEQUENCE</scope>
    <source>
        <tissue evidence="12">Muscle</tissue>
    </source>
</reference>
<dbReference type="GO" id="GO:0000775">
    <property type="term" value="C:chromosome, centromeric region"/>
    <property type="evidence" value="ECO:0007669"/>
    <property type="project" value="UniProtKB-SubCell"/>
</dbReference>
<name>A0A9Q0XSH6_9SAUR</name>
<evidence type="ECO:0000256" key="5">
    <source>
        <dbReference type="ARBA" id="ARBA00022829"/>
    </source>
</evidence>
<dbReference type="PANTHER" id="PTHR21577">
    <property type="entry name" value="SHUGOSHIN"/>
    <property type="match status" value="1"/>
</dbReference>
<proteinExistence type="inferred from homology"/>
<dbReference type="Gene3D" id="1.20.5.730">
    <property type="entry name" value="Single helix bin"/>
    <property type="match status" value="1"/>
</dbReference>
<evidence type="ECO:0000259" key="11">
    <source>
        <dbReference type="Pfam" id="PF07557"/>
    </source>
</evidence>
<evidence type="ECO:0000256" key="7">
    <source>
        <dbReference type="ARBA" id="ARBA00023306"/>
    </source>
</evidence>
<accession>A0A9Q0XSH6</accession>
<dbReference type="Pfam" id="PF07557">
    <property type="entry name" value="Shugoshin_C"/>
    <property type="match status" value="1"/>
</dbReference>
<evidence type="ECO:0000256" key="10">
    <source>
        <dbReference type="SAM" id="MobiDB-lite"/>
    </source>
</evidence>
<evidence type="ECO:0000256" key="1">
    <source>
        <dbReference type="ARBA" id="ARBA00004584"/>
    </source>
</evidence>
<gene>
    <name evidence="12" type="ORF">JRQ81_018758</name>
</gene>
<keyword evidence="13" id="KW-1185">Reference proteome</keyword>
<dbReference type="GO" id="GO:0051301">
    <property type="term" value="P:cell division"/>
    <property type="evidence" value="ECO:0007669"/>
    <property type="project" value="UniProtKB-KW"/>
</dbReference>
<feature type="region of interest" description="Disordered" evidence="10">
    <location>
        <begin position="388"/>
        <end position="424"/>
    </location>
</feature>
<dbReference type="GO" id="GO:0005634">
    <property type="term" value="C:nucleus"/>
    <property type="evidence" value="ECO:0007669"/>
    <property type="project" value="InterPro"/>
</dbReference>
<keyword evidence="8" id="KW-0137">Centromere</keyword>
<evidence type="ECO:0000256" key="9">
    <source>
        <dbReference type="SAM" id="Coils"/>
    </source>
</evidence>
<evidence type="ECO:0000256" key="8">
    <source>
        <dbReference type="ARBA" id="ARBA00023328"/>
    </source>
</evidence>
<feature type="coiled-coil region" evidence="9">
    <location>
        <begin position="54"/>
        <end position="95"/>
    </location>
</feature>
<keyword evidence="5" id="KW-0159">Chromosome partition</keyword>
<feature type="compositionally biased region" description="Polar residues" evidence="10">
    <location>
        <begin position="486"/>
        <end position="505"/>
    </location>
</feature>
<feature type="region of interest" description="Disordered" evidence="10">
    <location>
        <begin position="565"/>
        <end position="585"/>
    </location>
</feature>
<dbReference type="PANTHER" id="PTHR21577:SF3">
    <property type="entry name" value="SHUGOSHIN 1-RELATED"/>
    <property type="match status" value="1"/>
</dbReference>
<sequence>MVRERCLKKSFKDSLEDIKERMKEKRNKKWAKLGKANQVISAMSKTADNSFTQLKSCQANNRALALALEEEKRKLKEAQDIILHLKREYQQLKFQELVLQGKLKMQGQEHAEIKLMALKKIVLKVFQDLRNATNLLGLTNDQCTTNSSQIMNSSHLEECDSGRSRNQDSMSLLRHVLTLDAVENTPPLETSERNTGWHPSSQDDHLNCENSYTSLIEKDRPVGSGLPKSVSIRRRCLVIKDQNEPSASDNMGVTCQLKDPCLPDETGSENNVGESNEKYEETYVCQENVCDMNLDQTLEQSNVLTDSTTILAAPNQTDVKIAGGSKAQRERGQKRKVEIIKTGNKRPKSRSKKERSHSEQHCSEEKTDAWIACGDAYDFVREESIHITPFRPNKENENVADESCVQGPEPGSSESFLSEDDSDDSLYVPYSEKSKPRKSVTCKTDVSPIHTRPRLRRTVCKQHCYSTDERNKNMEQLEKSFDKETVGSTCENMEQSSASVTKRTSGPNVTMITGCVPCLAHTEMDKDEKCNKTCTENCNLEKDEPSVVLPKFRLHLGNITNLASSSTNQTRVSHPPLNTGMKYTSDSRRRCTLSVSYKEPSINRKLRRGDPFTDIGFLNSPIFKDKKNSRRKSVKKKPLSRYNEAFVGCL</sequence>
<evidence type="ECO:0000256" key="3">
    <source>
        <dbReference type="ARBA" id="ARBA00022454"/>
    </source>
</evidence>
<dbReference type="InterPro" id="IPR011515">
    <property type="entry name" value="Shugoshin_C"/>
</dbReference>
<organism evidence="12 13">
    <name type="scientific">Phrynocephalus forsythii</name>
    <dbReference type="NCBI Taxonomy" id="171643"/>
    <lineage>
        <taxon>Eukaryota</taxon>
        <taxon>Metazoa</taxon>
        <taxon>Chordata</taxon>
        <taxon>Craniata</taxon>
        <taxon>Vertebrata</taxon>
        <taxon>Euteleostomi</taxon>
        <taxon>Lepidosauria</taxon>
        <taxon>Squamata</taxon>
        <taxon>Bifurcata</taxon>
        <taxon>Unidentata</taxon>
        <taxon>Episquamata</taxon>
        <taxon>Toxicofera</taxon>
        <taxon>Iguania</taxon>
        <taxon>Acrodonta</taxon>
        <taxon>Agamidae</taxon>
        <taxon>Agaminae</taxon>
        <taxon>Phrynocephalus</taxon>
    </lineage>
</organism>
<keyword evidence="4" id="KW-0132">Cell division</keyword>
<dbReference type="OrthoDB" id="9901374at2759"/>
<feature type="region of interest" description="Disordered" evidence="10">
    <location>
        <begin position="485"/>
        <end position="505"/>
    </location>
</feature>
<dbReference type="AlphaFoldDB" id="A0A9Q0XSH6"/>
<comment type="similarity">
    <text evidence="2">Belongs to the shugoshin family.</text>
</comment>
<evidence type="ECO:0000256" key="4">
    <source>
        <dbReference type="ARBA" id="ARBA00022618"/>
    </source>
</evidence>
<dbReference type="EMBL" id="JAPFRF010000009">
    <property type="protein sequence ID" value="KAJ7322471.1"/>
    <property type="molecule type" value="Genomic_DNA"/>
</dbReference>
<feature type="domain" description="Shugoshin C-terminal" evidence="11">
    <location>
        <begin position="588"/>
        <end position="608"/>
    </location>
</feature>
<keyword evidence="3" id="KW-0158">Chromosome</keyword>
<evidence type="ECO:0000256" key="6">
    <source>
        <dbReference type="ARBA" id="ARBA00023054"/>
    </source>
</evidence>
<keyword evidence="7" id="KW-0131">Cell cycle</keyword>
<evidence type="ECO:0000313" key="12">
    <source>
        <dbReference type="EMBL" id="KAJ7322471.1"/>
    </source>
</evidence>
<keyword evidence="6 9" id="KW-0175">Coiled coil</keyword>
<comment type="subcellular location">
    <subcellularLocation>
        <location evidence="1">Chromosome</location>
        <location evidence="1">Centromere</location>
    </subcellularLocation>
</comment>
<comment type="caution">
    <text evidence="12">The sequence shown here is derived from an EMBL/GenBank/DDBJ whole genome shotgun (WGS) entry which is preliminary data.</text>
</comment>
<feature type="compositionally biased region" description="Basic and acidic residues" evidence="10">
    <location>
        <begin position="327"/>
        <end position="339"/>
    </location>
</feature>
<protein>
    <recommendedName>
        <fullName evidence="11">Shugoshin C-terminal domain-containing protein</fullName>
    </recommendedName>
</protein>